<gene>
    <name evidence="6" type="ORF">WKV53_05745</name>
</gene>
<name>A0ABU9ARI2_9BACT</name>
<proteinExistence type="inferred from homology"/>
<dbReference type="PROSITE" id="PS51891">
    <property type="entry name" value="CENP_V_GFA"/>
    <property type="match status" value="1"/>
</dbReference>
<evidence type="ECO:0000256" key="2">
    <source>
        <dbReference type="ARBA" id="ARBA00022723"/>
    </source>
</evidence>
<evidence type="ECO:0000313" key="6">
    <source>
        <dbReference type="EMBL" id="MEK7949985.1"/>
    </source>
</evidence>
<dbReference type="Proteomes" id="UP001371305">
    <property type="component" value="Unassembled WGS sequence"/>
</dbReference>
<feature type="domain" description="CENP-V/GFA" evidence="5">
    <location>
        <begin position="7"/>
        <end position="125"/>
    </location>
</feature>
<reference evidence="6 7" key="1">
    <citation type="submission" date="2024-04" db="EMBL/GenBank/DDBJ databases">
        <title>Luteolibacter sp. isolated from soil.</title>
        <authorList>
            <person name="An J."/>
        </authorList>
    </citation>
    <scope>NUCLEOTIDE SEQUENCE [LARGE SCALE GENOMIC DNA]</scope>
    <source>
        <strain evidence="6 7">Y139</strain>
    </source>
</reference>
<dbReference type="InterPro" id="IPR011057">
    <property type="entry name" value="Mss4-like_sf"/>
</dbReference>
<organism evidence="6 7">
    <name type="scientific">Luteolibacter soli</name>
    <dbReference type="NCBI Taxonomy" id="3135280"/>
    <lineage>
        <taxon>Bacteria</taxon>
        <taxon>Pseudomonadati</taxon>
        <taxon>Verrucomicrobiota</taxon>
        <taxon>Verrucomicrobiia</taxon>
        <taxon>Verrucomicrobiales</taxon>
        <taxon>Verrucomicrobiaceae</taxon>
        <taxon>Luteolibacter</taxon>
    </lineage>
</organism>
<evidence type="ECO:0000256" key="3">
    <source>
        <dbReference type="ARBA" id="ARBA00022833"/>
    </source>
</evidence>
<keyword evidence="2" id="KW-0479">Metal-binding</keyword>
<sequence length="140" mass="15130">MATKAPFSGGCACGAIRYEATAEPVVMLHCHCRDCQRSSGGPFSSFVLVPTEAFKLSQGTPRFHASPSEAGGMTRRGFCPDCGSPVVVKPDAALQFTAIRTASLDDPSWFTQQLDVWTCDAHPWDQMDPAVPKFEKYPTG</sequence>
<evidence type="ECO:0000259" key="5">
    <source>
        <dbReference type="PROSITE" id="PS51891"/>
    </source>
</evidence>
<dbReference type="Gene3D" id="3.90.1590.10">
    <property type="entry name" value="glutathione-dependent formaldehyde- activating enzyme (gfa)"/>
    <property type="match status" value="1"/>
</dbReference>
<accession>A0ABU9ARI2</accession>
<keyword evidence="3" id="KW-0862">Zinc</keyword>
<keyword evidence="4" id="KW-0456">Lyase</keyword>
<dbReference type="InterPro" id="IPR006913">
    <property type="entry name" value="CENP-V/GFA"/>
</dbReference>
<keyword evidence="7" id="KW-1185">Reference proteome</keyword>
<dbReference type="EMBL" id="JBBUKT010000002">
    <property type="protein sequence ID" value="MEK7949985.1"/>
    <property type="molecule type" value="Genomic_DNA"/>
</dbReference>
<comment type="caution">
    <text evidence="6">The sequence shown here is derived from an EMBL/GenBank/DDBJ whole genome shotgun (WGS) entry which is preliminary data.</text>
</comment>
<dbReference type="PANTHER" id="PTHR33337:SF40">
    <property type="entry name" value="CENP-V_GFA DOMAIN-CONTAINING PROTEIN-RELATED"/>
    <property type="match status" value="1"/>
</dbReference>
<dbReference type="PANTHER" id="PTHR33337">
    <property type="entry name" value="GFA DOMAIN-CONTAINING PROTEIN"/>
    <property type="match status" value="1"/>
</dbReference>
<evidence type="ECO:0000256" key="1">
    <source>
        <dbReference type="ARBA" id="ARBA00005495"/>
    </source>
</evidence>
<protein>
    <submittedName>
        <fullName evidence="6">GFA family protein</fullName>
    </submittedName>
</protein>
<dbReference type="SUPFAM" id="SSF51316">
    <property type="entry name" value="Mss4-like"/>
    <property type="match status" value="1"/>
</dbReference>
<dbReference type="RefSeq" id="WP_341403400.1">
    <property type="nucleotide sequence ID" value="NZ_JBBUKT010000002.1"/>
</dbReference>
<comment type="similarity">
    <text evidence="1">Belongs to the Gfa family.</text>
</comment>
<evidence type="ECO:0000313" key="7">
    <source>
        <dbReference type="Proteomes" id="UP001371305"/>
    </source>
</evidence>
<evidence type="ECO:0000256" key="4">
    <source>
        <dbReference type="ARBA" id="ARBA00023239"/>
    </source>
</evidence>
<dbReference type="Pfam" id="PF04828">
    <property type="entry name" value="GFA"/>
    <property type="match status" value="1"/>
</dbReference>